<evidence type="ECO:0000259" key="4">
    <source>
        <dbReference type="PROSITE" id="PS50949"/>
    </source>
</evidence>
<dbReference type="Pfam" id="PF07729">
    <property type="entry name" value="FCD"/>
    <property type="match status" value="1"/>
</dbReference>
<dbReference type="HOGENOM" id="CLU_017584_9_4_11"/>
<dbReference type="InterPro" id="IPR011711">
    <property type="entry name" value="GntR_C"/>
</dbReference>
<dbReference type="OrthoDB" id="4164516at2"/>
<sequence length="241" mass="26090">MPGDIVSSPATPLLTTVLDELGREIISGVMPEGYTFTLQTIGDRFDISRTVAREAMRALEQLGLVNSSRRVGITVRPRNSWAVFDPAVITWRLQTDSERDAQLHSLTELRIAVEPIASYNAAASATPAQKDELLALATTIRELGEGTQGASSDFLAADMRFHALLLEASGNEMFTALSSPLLKALYGRTEFGMQPEVPASEALDAHEKLARAIHAGDCRAAETASRELISEVREALEPAQD</sequence>
<evidence type="ECO:0000313" key="5">
    <source>
        <dbReference type="EMBL" id="AIT61743.1"/>
    </source>
</evidence>
<dbReference type="SUPFAM" id="SSF48008">
    <property type="entry name" value="GntR ligand-binding domain-like"/>
    <property type="match status" value="1"/>
</dbReference>
<keyword evidence="2" id="KW-0238">DNA-binding</keyword>
<accession>A0A097IHY9</accession>
<dbReference type="PANTHER" id="PTHR43537:SF44">
    <property type="entry name" value="GNTR FAMILY REGULATORY PROTEIN"/>
    <property type="match status" value="1"/>
</dbReference>
<dbReference type="SUPFAM" id="SSF46785">
    <property type="entry name" value="Winged helix' DNA-binding domain"/>
    <property type="match status" value="1"/>
</dbReference>
<dbReference type="eggNOG" id="COG2186">
    <property type="taxonomic scope" value="Bacteria"/>
</dbReference>
<keyword evidence="3" id="KW-0804">Transcription</keyword>
<dbReference type="PROSITE" id="PS50949">
    <property type="entry name" value="HTH_GNTR"/>
    <property type="match status" value="1"/>
</dbReference>
<keyword evidence="1" id="KW-0805">Transcription regulation</keyword>
<dbReference type="SMART" id="SM00345">
    <property type="entry name" value="HTH_GNTR"/>
    <property type="match status" value="1"/>
</dbReference>
<evidence type="ECO:0000313" key="6">
    <source>
        <dbReference type="Proteomes" id="UP000029914"/>
    </source>
</evidence>
<name>A0A097IHY9_9CORY</name>
<evidence type="ECO:0000256" key="3">
    <source>
        <dbReference type="ARBA" id="ARBA00023163"/>
    </source>
</evidence>
<dbReference type="Gene3D" id="1.10.10.10">
    <property type="entry name" value="Winged helix-like DNA-binding domain superfamily/Winged helix DNA-binding domain"/>
    <property type="match status" value="1"/>
</dbReference>
<proteinExistence type="predicted"/>
<feature type="domain" description="HTH gntR-type" evidence="4">
    <location>
        <begin position="11"/>
        <end position="78"/>
    </location>
</feature>
<dbReference type="PANTHER" id="PTHR43537">
    <property type="entry name" value="TRANSCRIPTIONAL REGULATOR, GNTR FAMILY"/>
    <property type="match status" value="1"/>
</dbReference>
<dbReference type="SMART" id="SM00895">
    <property type="entry name" value="FCD"/>
    <property type="match status" value="1"/>
</dbReference>
<dbReference type="Proteomes" id="UP000029914">
    <property type="component" value="Chromosome"/>
</dbReference>
<dbReference type="InterPro" id="IPR000524">
    <property type="entry name" value="Tscrpt_reg_HTH_GntR"/>
</dbReference>
<dbReference type="RefSeq" id="WP_018020555.1">
    <property type="nucleotide sequence ID" value="NZ_AQUX01000001.1"/>
</dbReference>
<dbReference type="GO" id="GO:0003700">
    <property type="term" value="F:DNA-binding transcription factor activity"/>
    <property type="evidence" value="ECO:0007669"/>
    <property type="project" value="InterPro"/>
</dbReference>
<dbReference type="AlphaFoldDB" id="A0A097IHY9"/>
<dbReference type="Gene3D" id="1.20.120.530">
    <property type="entry name" value="GntR ligand-binding domain-like"/>
    <property type="match status" value="1"/>
</dbReference>
<dbReference type="GO" id="GO:0003677">
    <property type="term" value="F:DNA binding"/>
    <property type="evidence" value="ECO:0007669"/>
    <property type="project" value="UniProtKB-KW"/>
</dbReference>
<dbReference type="STRING" id="558173.CDOO_11035"/>
<gene>
    <name evidence="5" type="ORF">CDOO_11035</name>
</gene>
<dbReference type="InterPro" id="IPR008920">
    <property type="entry name" value="TF_FadR/GntR_C"/>
</dbReference>
<reference evidence="5 6" key="1">
    <citation type="submission" date="2013-09" db="EMBL/GenBank/DDBJ databases">
        <title>Complete genome sequence of Corynebacterium doosanense CAU 212(T) (=DSM 45436(T)), isolated from activated sludge.</title>
        <authorList>
            <person name="Schaffert L."/>
            <person name="Albersmeier A."/>
            <person name="Kalinowski J."/>
            <person name="Ruckert C."/>
        </authorList>
    </citation>
    <scope>NUCLEOTIDE SEQUENCE [LARGE SCALE GENOMIC DNA]</scope>
    <source>
        <strain evidence="5 6">CAU 212</strain>
    </source>
</reference>
<dbReference type="InterPro" id="IPR036390">
    <property type="entry name" value="WH_DNA-bd_sf"/>
</dbReference>
<keyword evidence="6" id="KW-1185">Reference proteome</keyword>
<organism evidence="5 6">
    <name type="scientific">Corynebacterium doosanense CAU 212 = DSM 45436</name>
    <dbReference type="NCBI Taxonomy" id="558173"/>
    <lineage>
        <taxon>Bacteria</taxon>
        <taxon>Bacillati</taxon>
        <taxon>Actinomycetota</taxon>
        <taxon>Actinomycetes</taxon>
        <taxon>Mycobacteriales</taxon>
        <taxon>Corynebacteriaceae</taxon>
        <taxon>Corynebacterium</taxon>
    </lineage>
</organism>
<protein>
    <submittedName>
        <fullName evidence="5">Transcriptional regulator</fullName>
    </submittedName>
</protein>
<evidence type="ECO:0000256" key="2">
    <source>
        <dbReference type="ARBA" id="ARBA00023125"/>
    </source>
</evidence>
<dbReference type="Pfam" id="PF00392">
    <property type="entry name" value="GntR"/>
    <property type="match status" value="1"/>
</dbReference>
<dbReference type="KEGG" id="cdo:CDOO_11035"/>
<evidence type="ECO:0000256" key="1">
    <source>
        <dbReference type="ARBA" id="ARBA00023015"/>
    </source>
</evidence>
<dbReference type="EMBL" id="CP006764">
    <property type="protein sequence ID" value="AIT61743.1"/>
    <property type="molecule type" value="Genomic_DNA"/>
</dbReference>
<dbReference type="InterPro" id="IPR036388">
    <property type="entry name" value="WH-like_DNA-bd_sf"/>
</dbReference>